<feature type="domain" description="Cyclic nucleotide-binding" evidence="1">
    <location>
        <begin position="28"/>
        <end position="113"/>
    </location>
</feature>
<dbReference type="EMBL" id="JARFID010000014">
    <property type="protein sequence ID" value="MDE8695384.1"/>
    <property type="molecule type" value="Genomic_DNA"/>
</dbReference>
<comment type="caution">
    <text evidence="3">The sequence shown here is derived from an EMBL/GenBank/DDBJ whole genome shotgun (WGS) entry which is preliminary data.</text>
</comment>
<dbReference type="InterPro" id="IPR014710">
    <property type="entry name" value="RmlC-like_jellyroll"/>
</dbReference>
<dbReference type="Proteomes" id="UP001221924">
    <property type="component" value="Unassembled WGS sequence"/>
</dbReference>
<dbReference type="SUPFAM" id="SSF51206">
    <property type="entry name" value="cAMP-binding domain-like"/>
    <property type="match status" value="1"/>
</dbReference>
<dbReference type="AlphaFoldDB" id="A0A412IQ52"/>
<reference evidence="3 4" key="1">
    <citation type="submission" date="2018-08" db="EMBL/GenBank/DDBJ databases">
        <title>A genome reference for cultivated species of the human gut microbiota.</title>
        <authorList>
            <person name="Zou Y."/>
            <person name="Xue W."/>
            <person name="Luo G."/>
        </authorList>
    </citation>
    <scope>NUCLEOTIDE SEQUENCE [LARGE SCALE GENOMIC DNA]</scope>
    <source>
        <strain evidence="3 4">AF22-3AC</strain>
    </source>
</reference>
<evidence type="ECO:0000259" key="1">
    <source>
        <dbReference type="Pfam" id="PF00027"/>
    </source>
</evidence>
<name>A0A412IQ52_9BACE</name>
<evidence type="ECO:0000313" key="3">
    <source>
        <dbReference type="EMBL" id="RGS40251.1"/>
    </source>
</evidence>
<dbReference type="Pfam" id="PF00027">
    <property type="entry name" value="cNMP_binding"/>
    <property type="match status" value="1"/>
</dbReference>
<gene>
    <name evidence="3" type="ORF">DWX97_03005</name>
    <name evidence="2" type="ORF">PZH42_14830</name>
</gene>
<sequence>MGEFNIYNEILDFSDFIHLFLNKGKKITLEKNEYFCRAEENFPFVAYLEKGAFRYTCDDSDGKEHILSYAFENEILGNYSPLQNNCYAISNIQAVQSSVIYTLSISEINSYFNSSMDAQFLGRRIAEVVLFSMAQRLKSLYCDTPEERYLSLVTKCPDVLNRITLREMASYLMITPETLSRIRRKIVLKGKS</sequence>
<dbReference type="EMBL" id="QRVJ01000001">
    <property type="protein sequence ID" value="RGS40251.1"/>
    <property type="molecule type" value="Genomic_DNA"/>
</dbReference>
<protein>
    <submittedName>
        <fullName evidence="3">Crp/Fnr family transcriptional regulator</fullName>
    </submittedName>
</protein>
<organism evidence="3 4">
    <name type="scientific">Bacteroides cellulosilyticus</name>
    <dbReference type="NCBI Taxonomy" id="246787"/>
    <lineage>
        <taxon>Bacteria</taxon>
        <taxon>Pseudomonadati</taxon>
        <taxon>Bacteroidota</taxon>
        <taxon>Bacteroidia</taxon>
        <taxon>Bacteroidales</taxon>
        <taxon>Bacteroidaceae</taxon>
        <taxon>Bacteroides</taxon>
    </lineage>
</organism>
<proteinExistence type="predicted"/>
<accession>A0A412IQ52</accession>
<dbReference type="InterPro" id="IPR018490">
    <property type="entry name" value="cNMP-bd_dom_sf"/>
</dbReference>
<evidence type="ECO:0000313" key="4">
    <source>
        <dbReference type="Proteomes" id="UP000283341"/>
    </source>
</evidence>
<dbReference type="Gene3D" id="2.60.120.10">
    <property type="entry name" value="Jelly Rolls"/>
    <property type="match status" value="1"/>
</dbReference>
<dbReference type="RefSeq" id="WP_118401737.1">
    <property type="nucleotide sequence ID" value="NZ_CAXKYC010000007.1"/>
</dbReference>
<dbReference type="InterPro" id="IPR000595">
    <property type="entry name" value="cNMP-bd_dom"/>
</dbReference>
<reference evidence="2" key="2">
    <citation type="submission" date="2023-03" db="EMBL/GenBank/DDBJ databases">
        <title>DFI Biobank Strains.</title>
        <authorList>
            <person name="Mostad J."/>
            <person name="Paddock L."/>
            <person name="Medina S."/>
            <person name="Waligurski E."/>
            <person name="Barat B."/>
            <person name="Smith R."/>
            <person name="Burgo V."/>
            <person name="Metcalfe C."/>
            <person name="Woodson C."/>
            <person name="Sundararajan A."/>
            <person name="Ramaswamy R."/>
            <person name="Lin H."/>
            <person name="Pamer E.G."/>
        </authorList>
    </citation>
    <scope>NUCLEOTIDE SEQUENCE</scope>
    <source>
        <strain evidence="2">DFI.9.5</strain>
    </source>
</reference>
<evidence type="ECO:0000313" key="2">
    <source>
        <dbReference type="EMBL" id="MDE8695384.1"/>
    </source>
</evidence>
<dbReference type="Proteomes" id="UP000283341">
    <property type="component" value="Unassembled WGS sequence"/>
</dbReference>